<feature type="region of interest" description="Disordered" evidence="1">
    <location>
        <begin position="699"/>
        <end position="720"/>
    </location>
</feature>
<keyword evidence="3" id="KW-1185">Reference proteome</keyword>
<organism evidence="2 3">
    <name type="scientific">Octopus vulgaris</name>
    <name type="common">Common octopus</name>
    <dbReference type="NCBI Taxonomy" id="6645"/>
    <lineage>
        <taxon>Eukaryota</taxon>
        <taxon>Metazoa</taxon>
        <taxon>Spiralia</taxon>
        <taxon>Lophotrochozoa</taxon>
        <taxon>Mollusca</taxon>
        <taxon>Cephalopoda</taxon>
        <taxon>Coleoidea</taxon>
        <taxon>Octopodiformes</taxon>
        <taxon>Octopoda</taxon>
        <taxon>Incirrata</taxon>
        <taxon>Octopodidae</taxon>
        <taxon>Octopus</taxon>
    </lineage>
</organism>
<feature type="compositionally biased region" description="Polar residues" evidence="1">
    <location>
        <begin position="1092"/>
        <end position="1112"/>
    </location>
</feature>
<feature type="region of interest" description="Disordered" evidence="1">
    <location>
        <begin position="1315"/>
        <end position="1350"/>
    </location>
</feature>
<dbReference type="Proteomes" id="UP001162480">
    <property type="component" value="Chromosome 25"/>
</dbReference>
<proteinExistence type="predicted"/>
<evidence type="ECO:0000256" key="1">
    <source>
        <dbReference type="SAM" id="MobiDB-lite"/>
    </source>
</evidence>
<feature type="compositionally biased region" description="Low complexity" evidence="1">
    <location>
        <begin position="705"/>
        <end position="718"/>
    </location>
</feature>
<evidence type="ECO:0000313" key="3">
    <source>
        <dbReference type="Proteomes" id="UP001162480"/>
    </source>
</evidence>
<feature type="region of interest" description="Disordered" evidence="1">
    <location>
        <begin position="1091"/>
        <end position="1112"/>
    </location>
</feature>
<feature type="compositionally biased region" description="Acidic residues" evidence="1">
    <location>
        <begin position="1340"/>
        <end position="1350"/>
    </location>
</feature>
<reference evidence="2" key="1">
    <citation type="submission" date="2023-08" db="EMBL/GenBank/DDBJ databases">
        <authorList>
            <person name="Alioto T."/>
            <person name="Alioto T."/>
            <person name="Gomez Garrido J."/>
        </authorList>
    </citation>
    <scope>NUCLEOTIDE SEQUENCE</scope>
</reference>
<dbReference type="EMBL" id="OX597838">
    <property type="protein sequence ID" value="CAI9740541.1"/>
    <property type="molecule type" value="Genomic_DNA"/>
</dbReference>
<protein>
    <submittedName>
        <fullName evidence="2">Uncharacterized protein</fullName>
    </submittedName>
</protein>
<sequence>MESQGATGFLYDCQYYQLYFDEQALLQSVLPEAGVKYAVFEASNIYYSQQYFSNGRSTNSSNGKKYAYQNRPLNLKYHPLKDTHEYALFCKDCFPIHANKTFQCHRCQRNILAFVEKGTPYWNRVREYTNQNGTTKIPEPCRNICYDEPGSYHENEERCIFAHNPLEIKLWRQEIKGKFNVQYFIEYQQKTRCDINYIISTYGQMYEFICKTCSERGETCKESSDNPYHCAGSVAHYWEGSKILQCFTRLGIFKIRKPFTVRKDAFYLICDSAAFCNNSRCTYAHSRVERDIWRLERDQGFTQERLVEFSNALQFREPSNYNDQPAMFYIGLYNNCDNAGREGNLISSFVKESALCFNNGKNEKLTLNNVRLHGKMSKNGKSLASNFDDASSKRAMILSSESLVDETLSSLGKNGRKVTKTSHRVKLFRRSHYPEEEGAFRNEVNTGKNETSQSLAAKSSSVCNGNYDVCIEANGIPRTVTLLRRPTGAENSENSVDFKISNNTFAASALQAPSSAENGAVDPNSFVIHEGPRISNPYRRSFSDPENNGNLLEHKTAKYRIDTSDSIPNGYSCVENRAIDNECLSSCNPWPGVELLQNPSKENNDNKNNDSCMVDNEAFLNIHTHQQEPTVQENDDFDDGENIVRDIFHYVLLGENSTHYVNAIKSIIDRADEIITPDEYENLSSLGGEEYSNDEECVYYKEESSASSTSEDLGSDSSQESIKDEMSDLKYLIKSLIYICSHRITGIVLCQSFEAISLKITFKFITFLDIMNIMATGGSNSSDDTSDNDSFLEQREFDEVVPMVDTRNPPFDVNWNTNYSETLRYLYSHSNSCNETTKADTNNPNGDDYHPLINTHAYALFCQLCFPVAIDNSFEVHRCERDILVFVERGTPFWHRVRESITECSSFKIPELCRIPPNEHIVEDRCIFAHNLLEIKLWRQEFQGNFNVRDFIKFQRTTRCDVNYIMSTYGHHFEFICKSCLREGEISKECSDDPNHCNGSIPHTWETSKVLRYVTQSGEFIIRKPFDLQKNIIYLPCESSSSCETDSCIYAHNEVEKDIWRLERDQGITQERLVVFSRALEINAAIRKRNSEQPARFNNRTDSNEQNSEQNQAVNSANVRLGDNQGNHTKTAMLGSMDASYHRESIEAAVDFHNASLYSSFGNGQNLPFDMLSPYVYIRKPLVSGEDGATGGERNGDVGAGDYPEENNWDNGNFHGTFVVPFSMVSRIVSPSVENREIDQNCMVPREMSPRGASAAASSSNAELNDTSINNNNGILPYPYIGSLPTVEYPRSFDDCIPSIYERYQLSLHAEAEELRSSLRETPQDEEDVGSLTDVSSLSETEEFTDMTGK</sequence>
<evidence type="ECO:0000313" key="2">
    <source>
        <dbReference type="EMBL" id="CAI9740541.1"/>
    </source>
</evidence>
<accession>A0AA36FIR1</accession>
<gene>
    <name evidence="2" type="ORF">OCTVUL_1B005410</name>
</gene>
<name>A0AA36FIR1_OCTVU</name>